<gene>
    <name evidence="1" type="ORF">CO661_19750</name>
</gene>
<evidence type="ECO:0000313" key="1">
    <source>
        <dbReference type="EMBL" id="PDT46187.1"/>
    </source>
</evidence>
<dbReference type="EMBL" id="NWTC01000015">
    <property type="protein sequence ID" value="PDT46187.1"/>
    <property type="molecule type" value="Genomic_DNA"/>
</dbReference>
<organism evidence="1 2">
    <name type="scientific">Rhizobium fredii</name>
    <name type="common">Sinorhizobium fredii</name>
    <dbReference type="NCBI Taxonomy" id="380"/>
    <lineage>
        <taxon>Bacteria</taxon>
        <taxon>Pseudomonadati</taxon>
        <taxon>Pseudomonadota</taxon>
        <taxon>Alphaproteobacteria</taxon>
        <taxon>Hyphomicrobiales</taxon>
        <taxon>Rhizobiaceae</taxon>
        <taxon>Sinorhizobium/Ensifer group</taxon>
        <taxon>Sinorhizobium</taxon>
    </lineage>
</organism>
<reference evidence="1 2" key="1">
    <citation type="submission" date="2017-09" db="EMBL/GenBank/DDBJ databases">
        <title>Comparative genomics of rhizobia isolated from Phaseolus vulgaris in China.</title>
        <authorList>
            <person name="Tong W."/>
        </authorList>
    </citation>
    <scope>NUCLEOTIDE SEQUENCE [LARGE SCALE GENOMIC DNA]</scope>
    <source>
        <strain evidence="1 2">PCH1</strain>
    </source>
</reference>
<sequence>MALLAASAKGCVSVMTIPMEYRQASADFDRFILDARDTAGLQTTNQAYTMVQAVLQTFRRRLEISEALIFANALPPVLRAIFVADWDLEEPTVPFSGRVAMTREVQAFRGNHNLSPDSAIADVAAALRRNIDEAKLDRVLVRLPQGAVDFWRA</sequence>
<protein>
    <submittedName>
        <fullName evidence="1">DUF2267 domain-containing protein</fullName>
    </submittedName>
</protein>
<dbReference type="InterPro" id="IPR038282">
    <property type="entry name" value="DUF2267_sf"/>
</dbReference>
<dbReference type="Gene3D" id="1.10.490.110">
    <property type="entry name" value="Uncharacterized conserved protein DUF2267"/>
    <property type="match status" value="1"/>
</dbReference>
<proteinExistence type="predicted"/>
<dbReference type="InterPro" id="IPR018727">
    <property type="entry name" value="DUF2267"/>
</dbReference>
<dbReference type="Pfam" id="PF10025">
    <property type="entry name" value="DUF2267"/>
    <property type="match status" value="1"/>
</dbReference>
<comment type="caution">
    <text evidence="1">The sequence shown here is derived from an EMBL/GenBank/DDBJ whole genome shotgun (WGS) entry which is preliminary data.</text>
</comment>
<name>A0A2A6LV35_RHIFR</name>
<evidence type="ECO:0000313" key="2">
    <source>
        <dbReference type="Proteomes" id="UP000220353"/>
    </source>
</evidence>
<dbReference type="Proteomes" id="UP000220353">
    <property type="component" value="Unassembled WGS sequence"/>
</dbReference>
<dbReference type="AlphaFoldDB" id="A0A2A6LV35"/>
<accession>A0A2A6LV35</accession>